<sequence length="87" mass="9343">MEQAEGLLGNVDAQVAELRAASARLGAVVAQVMASEVDAEVRTAMETAVLDGSETLVEFERSWYRPLGFDPHPESIRSLDDILGARG</sequence>
<comment type="caution">
    <text evidence="1">The sequence shown here is derived from an EMBL/GenBank/DDBJ whole genome shotgun (WGS) entry which is preliminary data.</text>
</comment>
<reference evidence="1 2" key="1">
    <citation type="submission" date="2020-01" db="EMBL/GenBank/DDBJ databases">
        <title>Investigation of new actinobacteria for the biodesulphurisation of diesel fuel.</title>
        <authorList>
            <person name="Athi Narayanan S.M."/>
        </authorList>
    </citation>
    <scope>NUCLEOTIDE SEQUENCE [LARGE SCALE GENOMIC DNA]</scope>
    <source>
        <strain evidence="1 2">213E</strain>
    </source>
</reference>
<gene>
    <name evidence="1" type="ORF">GYA93_17980</name>
</gene>
<evidence type="ECO:0000313" key="1">
    <source>
        <dbReference type="EMBL" id="NDK91450.1"/>
    </source>
</evidence>
<keyword evidence="2" id="KW-1185">Reference proteome</keyword>
<accession>A0A7K3LT79</accession>
<proteinExistence type="predicted"/>
<organism evidence="1 2">
    <name type="scientific">Gordonia desulfuricans</name>
    <dbReference type="NCBI Taxonomy" id="89051"/>
    <lineage>
        <taxon>Bacteria</taxon>
        <taxon>Bacillati</taxon>
        <taxon>Actinomycetota</taxon>
        <taxon>Actinomycetes</taxon>
        <taxon>Mycobacteriales</taxon>
        <taxon>Gordoniaceae</taxon>
        <taxon>Gordonia</taxon>
    </lineage>
</organism>
<dbReference type="Proteomes" id="UP000466307">
    <property type="component" value="Unassembled WGS sequence"/>
</dbReference>
<protein>
    <submittedName>
        <fullName evidence="1">Uncharacterized protein</fullName>
    </submittedName>
</protein>
<evidence type="ECO:0000313" key="2">
    <source>
        <dbReference type="Proteomes" id="UP000466307"/>
    </source>
</evidence>
<dbReference type="RefSeq" id="WP_157079478.1">
    <property type="nucleotide sequence ID" value="NZ_JAADZU010000069.1"/>
</dbReference>
<name>A0A7K3LT79_9ACTN</name>
<dbReference type="AlphaFoldDB" id="A0A7K3LT79"/>
<dbReference type="EMBL" id="JAADZU010000069">
    <property type="protein sequence ID" value="NDK91450.1"/>
    <property type="molecule type" value="Genomic_DNA"/>
</dbReference>